<name>A0A2N5ZN17_MUIH1</name>
<feature type="transmembrane region" description="Helical" evidence="1">
    <location>
        <begin position="7"/>
        <end position="26"/>
    </location>
</feature>
<evidence type="ECO:0000313" key="3">
    <source>
        <dbReference type="Proteomes" id="UP000234857"/>
    </source>
</evidence>
<gene>
    <name evidence="2" type="ORF">C0601_00360</name>
</gene>
<dbReference type="InterPro" id="IPR023158">
    <property type="entry name" value="YerB-like_sf"/>
</dbReference>
<keyword evidence="1" id="KW-0472">Membrane</keyword>
<keyword evidence="1" id="KW-0812">Transmembrane</keyword>
<accession>A0A2N5ZN17</accession>
<organism evidence="2 3">
    <name type="scientific">Muiribacterium halophilum</name>
    <dbReference type="NCBI Taxonomy" id="2053465"/>
    <lineage>
        <taxon>Bacteria</taxon>
        <taxon>Candidatus Muiribacteriota</taxon>
        <taxon>Candidatus Muiribacteriia</taxon>
        <taxon>Candidatus Muiribacteriales</taxon>
        <taxon>Candidatus Muiribacteriaceae</taxon>
        <taxon>Candidatus Muiribacterium</taxon>
    </lineage>
</organism>
<comment type="caution">
    <text evidence="2">The sequence shown here is derived from an EMBL/GenBank/DDBJ whole genome shotgun (WGS) entry which is preliminary data.</text>
</comment>
<proteinExistence type="predicted"/>
<evidence type="ECO:0000313" key="2">
    <source>
        <dbReference type="EMBL" id="PLX20011.1"/>
    </source>
</evidence>
<dbReference type="EMBL" id="PKTG01000011">
    <property type="protein sequence ID" value="PLX20011.1"/>
    <property type="molecule type" value="Genomic_DNA"/>
</dbReference>
<reference evidence="2 3" key="1">
    <citation type="submission" date="2017-11" db="EMBL/GenBank/DDBJ databases">
        <title>Genome-resolved metagenomics identifies genetic mobility, metabolic interactions, and unexpected diversity in perchlorate-reducing communities.</title>
        <authorList>
            <person name="Barnum T.P."/>
            <person name="Figueroa I.A."/>
            <person name="Carlstrom C.I."/>
            <person name="Lucas L.N."/>
            <person name="Engelbrektson A.L."/>
            <person name="Coates J.D."/>
        </authorList>
    </citation>
    <scope>NUCLEOTIDE SEQUENCE [LARGE SCALE GENOMIC DNA]</scope>
    <source>
        <strain evidence="2">BM706</strain>
    </source>
</reference>
<dbReference type="AlphaFoldDB" id="A0A2N5ZN17"/>
<dbReference type="SUPFAM" id="SSF159774">
    <property type="entry name" value="YerB-like"/>
    <property type="match status" value="1"/>
</dbReference>
<protein>
    <submittedName>
        <fullName evidence="2">Uncharacterized protein</fullName>
    </submittedName>
</protein>
<keyword evidence="1" id="KW-1133">Transmembrane helix</keyword>
<dbReference type="Proteomes" id="UP000234857">
    <property type="component" value="Unassembled WGS sequence"/>
</dbReference>
<evidence type="ECO:0000256" key="1">
    <source>
        <dbReference type="SAM" id="Phobius"/>
    </source>
</evidence>
<sequence>MTKTEKKIVYSILIIIMSLLFSGYTIRNAEYMRIADNYIQGFDRLEKSIEYSADLNEIKRLKDDVKDKRTRFMNEIRSSYSSDVSDRLMLKISYNKFDTAYNKLFKLIEQRQEQIDPKTSKRLVSIDIDDNKKISKIVKKEENQKSVSKKVMKQDEILATIWKRVALREVEDIPERTIVFQDDETTYLKAVKTPSGKENERGLILEDLLKKQNISMDPELKKDPFNRGKDFKVKDDEYKFKDGRYIHKINGKDVEFDSVVVKIISKDMPGFGKALVYNGREFLTGAWLQDDNDISFYDNKGKKLRLADGRTLITQADENEVSF</sequence>